<accession>K0CHI5</accession>
<keyword evidence="5" id="KW-0378">Hydrolase</keyword>
<dbReference type="SUPFAM" id="SSF52540">
    <property type="entry name" value="P-loop containing nucleoside triphosphate hydrolases"/>
    <property type="match status" value="1"/>
</dbReference>
<keyword evidence="3" id="KW-0479">Metal-binding</keyword>
<evidence type="ECO:0000256" key="9">
    <source>
        <dbReference type="SAM" id="MobiDB-lite"/>
    </source>
</evidence>
<dbReference type="KEGG" id="adi:B5T_03544"/>
<dbReference type="OrthoDB" id="220028at2"/>
<keyword evidence="4" id="KW-0547">Nucleotide-binding</keyword>
<dbReference type="InterPro" id="IPR048823">
    <property type="entry name" value="Cas3_I-F_Cas2"/>
</dbReference>
<keyword evidence="12" id="KW-1185">Reference proteome</keyword>
<evidence type="ECO:0000313" key="12">
    <source>
        <dbReference type="Proteomes" id="UP000006286"/>
    </source>
</evidence>
<dbReference type="Pfam" id="PF21802">
    <property type="entry name" value="Cas3-like_C"/>
    <property type="match status" value="1"/>
</dbReference>
<keyword evidence="8" id="KW-0051">Antiviral defense</keyword>
<evidence type="ECO:0000256" key="1">
    <source>
        <dbReference type="ARBA" id="ARBA00006847"/>
    </source>
</evidence>
<evidence type="ECO:0000256" key="8">
    <source>
        <dbReference type="ARBA" id="ARBA00023118"/>
    </source>
</evidence>
<dbReference type="InterPro" id="IPR038257">
    <property type="entry name" value="CRISPR-assoc_Cas3_HD_sf"/>
</dbReference>
<dbReference type="Proteomes" id="UP000006286">
    <property type="component" value="Chromosome"/>
</dbReference>
<dbReference type="GO" id="GO:0016787">
    <property type="term" value="F:hydrolase activity"/>
    <property type="evidence" value="ECO:0007669"/>
    <property type="project" value="UniProtKB-KW"/>
</dbReference>
<gene>
    <name evidence="11" type="ordered locus">B5T_03544</name>
</gene>
<sequence>MNVLFVSQCSKNALSETRRILDQFAERRGDRTWQTPITRAGLDTLRRLLRKSARKNTAVACHWIRGHDHSELLWIVGDASRFNAQGATPTNTTSRDVLRQSDENDWHTGEDILLLAGLAALMHDLGKACLAFQNRLVGKLEGRNLYRHEWISLRLFAAFVGNDDDAGWLGRLLGPGLEDDDRWLQQLQRDGLDDNGASPFRHLPPLAAAVGWLIVTHHRLPMKPGEPDDSGRRPRWGVLRPALRSDQLQDIPTVISADWNEVHDTCVREQIEPYWYFEHALPVTTSRWRERAGHLARRLLERLPHYSSPVLDNPYVMHLARLSLMLADHYYSGLEESRHRVRGERGYPLYANTDKAGALKQPLDEHLLGVEKHSAAVSRALPSMTRHLPRLARHKGFRKRSDHPRFRWQDKAFDLARSIRERSERQGFFGINMASTGCGKTLANGRILYALADPEKGTRFSVALGLRTLTLQTGQAYRERLNLGEDELAVRVGGSASRALFEHYEQQGERTGSASAQSLMEEDGHVTFDGNFDAHPVLRRLNQDPNVRNLIAAPILVCTVDHLIPATEGTRGGRQIAPMLRLMSSDLVLDEIDDFDIDDLPALTRLVHWAGLLGSRVLLSSATLPPSLVRGLFEAYRDGRDQYQKNRGEPGCPVEVCCAWFDEHDRHHETCSDGDGFSATHQQFAKRRHQRLAKAEVLRRSEIGDLKGLGQDGASIRQSLAECLRDHAERLHDRHHSVDPYGGGRVSFGLIRMANIDPIFDVALALYRLGARDGRRIHLCVYHSQHPLLVRSEIERCLDRALDRRDAKAVFELPDIRRRLDAHPEQDQLFIVLGSPVTEVGRDHDYDWAVVEPSSMRSIIQLAGRVRRHREAACDAPNMVLLDTNLKHLERPSEPAFCRPGFETAGDWRLNSHSLHDLMRPEEWTVVDARPRILERQGLRPHESLVDLEHERLRASLLEPLRGAGPDTSSVDPASLTPRERKRLRREPSSPPLGAYSWYRMPRLHLLGVLPQYQPFRYQAARQEELVLLPDEGGEDWVLHLIQDGQRRHEKLYVPVEKSKLERIELAGDRGPGIQSWGTPDYLEALVELADAKGMALENAARTFGMVTLPESDWGWRFHPALGFAKRR</sequence>
<dbReference type="NCBIfam" id="TIGR02562">
    <property type="entry name" value="cas3_yersinia"/>
    <property type="match status" value="1"/>
</dbReference>
<dbReference type="InterPro" id="IPR006483">
    <property type="entry name" value="CRISPR-assoc_Cas3_HD"/>
</dbReference>
<evidence type="ECO:0000259" key="10">
    <source>
        <dbReference type="PROSITE" id="PS51643"/>
    </source>
</evidence>
<dbReference type="EMBL" id="CP003466">
    <property type="protein sequence ID" value="AFT71810.1"/>
    <property type="molecule type" value="Genomic_DNA"/>
</dbReference>
<dbReference type="GO" id="GO:0046872">
    <property type="term" value="F:metal ion binding"/>
    <property type="evidence" value="ECO:0007669"/>
    <property type="project" value="UniProtKB-KW"/>
</dbReference>
<proteinExistence type="inferred from homology"/>
<dbReference type="STRING" id="930169.B5T_03544"/>
<dbReference type="InterPro" id="IPR027417">
    <property type="entry name" value="P-loop_NTPase"/>
</dbReference>
<dbReference type="Pfam" id="PF21384">
    <property type="entry name" value="Cas3_I-F_Cas2"/>
    <property type="match status" value="1"/>
</dbReference>
<comment type="similarity">
    <text evidence="1">In the N-terminal section; belongs to the CRISPR-associated nuclease Cas3-HD family.</text>
</comment>
<name>K0CHI5_ALCDB</name>
<dbReference type="InterPro" id="IPR048824">
    <property type="entry name" value="Cas3-like_C"/>
</dbReference>
<evidence type="ECO:0000256" key="3">
    <source>
        <dbReference type="ARBA" id="ARBA00022723"/>
    </source>
</evidence>
<dbReference type="GO" id="GO:0005524">
    <property type="term" value="F:ATP binding"/>
    <property type="evidence" value="ECO:0007669"/>
    <property type="project" value="UniProtKB-KW"/>
</dbReference>
<dbReference type="PATRIC" id="fig|930169.3.peg.3499"/>
<dbReference type="AlphaFoldDB" id="K0CHI5"/>
<dbReference type="Pfam" id="PF22590">
    <property type="entry name" value="Cas3-like_C_2"/>
    <property type="match status" value="1"/>
</dbReference>
<evidence type="ECO:0000256" key="2">
    <source>
        <dbReference type="ARBA" id="ARBA00009046"/>
    </source>
</evidence>
<dbReference type="InterPro" id="IPR013395">
    <property type="entry name" value="CRISPR-assoc_Cas3_yers"/>
</dbReference>
<dbReference type="GO" id="GO:0051607">
    <property type="term" value="P:defense response to virus"/>
    <property type="evidence" value="ECO:0007669"/>
    <property type="project" value="UniProtKB-KW"/>
</dbReference>
<dbReference type="GO" id="GO:0004386">
    <property type="term" value="F:helicase activity"/>
    <property type="evidence" value="ECO:0007669"/>
    <property type="project" value="UniProtKB-KW"/>
</dbReference>
<organism evidence="11 12">
    <name type="scientific">Alcanivorax dieselolei (strain DSM 16502 / CGMCC 1.3690 / MCCC 1A00001 / B-5)</name>
    <name type="common">Alloalcanivorax dieselolei</name>
    <dbReference type="NCBI Taxonomy" id="930169"/>
    <lineage>
        <taxon>Bacteria</taxon>
        <taxon>Pseudomonadati</taxon>
        <taxon>Pseudomonadota</taxon>
        <taxon>Gammaproteobacteria</taxon>
        <taxon>Oceanospirillales</taxon>
        <taxon>Alcanivoracaceae</taxon>
        <taxon>Alloalcanivorax</taxon>
    </lineage>
</organism>
<keyword evidence="6" id="KW-0347">Helicase</keyword>
<keyword evidence="7" id="KW-0067">ATP-binding</keyword>
<dbReference type="HOGENOM" id="CLU_009385_0_0_6"/>
<feature type="region of interest" description="Disordered" evidence="9">
    <location>
        <begin position="959"/>
        <end position="989"/>
    </location>
</feature>
<dbReference type="Gene3D" id="1.10.3210.30">
    <property type="match status" value="1"/>
</dbReference>
<feature type="domain" description="HD Cas3-type" evidence="10">
    <location>
        <begin position="102"/>
        <end position="330"/>
    </location>
</feature>
<evidence type="ECO:0000313" key="11">
    <source>
        <dbReference type="EMBL" id="AFT71810.1"/>
    </source>
</evidence>
<reference evidence="11 12" key="1">
    <citation type="journal article" date="2012" name="J. Bacteriol.">
        <title>Complete genome sequence of Alcanivorax dieselolei type strain B5.</title>
        <authorList>
            <person name="Lai Q."/>
            <person name="Li W."/>
            <person name="Shao Z."/>
        </authorList>
    </citation>
    <scope>NUCLEOTIDE SEQUENCE [LARGE SCALE GENOMIC DNA]</scope>
    <source>
        <strain evidence="12">DSM 16502 / CGMCC 1.3690 / B-5</strain>
    </source>
</reference>
<dbReference type="PROSITE" id="PS51643">
    <property type="entry name" value="HD_CAS3"/>
    <property type="match status" value="1"/>
</dbReference>
<dbReference type="InterPro" id="IPR054712">
    <property type="entry name" value="Cas3-like_dom"/>
</dbReference>
<evidence type="ECO:0000256" key="6">
    <source>
        <dbReference type="ARBA" id="ARBA00022806"/>
    </source>
</evidence>
<evidence type="ECO:0000256" key="4">
    <source>
        <dbReference type="ARBA" id="ARBA00022741"/>
    </source>
</evidence>
<dbReference type="RefSeq" id="WP_014995871.1">
    <property type="nucleotide sequence ID" value="NC_018691.1"/>
</dbReference>
<evidence type="ECO:0000256" key="5">
    <source>
        <dbReference type="ARBA" id="ARBA00022801"/>
    </source>
</evidence>
<comment type="similarity">
    <text evidence="2">In the central section; belongs to the CRISPR-associated helicase Cas3 family.</text>
</comment>
<protein>
    <submittedName>
        <fullName evidence="11">CRISPR-associated helicase Cas3 family</fullName>
    </submittedName>
</protein>
<dbReference type="eggNOG" id="COG1203">
    <property type="taxonomic scope" value="Bacteria"/>
</dbReference>
<evidence type="ECO:0000256" key="7">
    <source>
        <dbReference type="ARBA" id="ARBA00022840"/>
    </source>
</evidence>